<dbReference type="STRING" id="1122192.SAMN02745673_01458"/>
<dbReference type="AlphaFoldDB" id="A0A1T4NHR5"/>
<feature type="compositionally biased region" description="Basic and acidic residues" evidence="1">
    <location>
        <begin position="1"/>
        <end position="15"/>
    </location>
</feature>
<evidence type="ECO:0000256" key="1">
    <source>
        <dbReference type="SAM" id="MobiDB-lite"/>
    </source>
</evidence>
<evidence type="ECO:0000313" key="2">
    <source>
        <dbReference type="EMBL" id="SJZ78820.1"/>
    </source>
</evidence>
<keyword evidence="3" id="KW-1185">Reference proteome</keyword>
<gene>
    <name evidence="2" type="ORF">SAMN02745673_01458</name>
</gene>
<dbReference type="Proteomes" id="UP000190637">
    <property type="component" value="Unassembled WGS sequence"/>
</dbReference>
<sequence length="160" mass="17208">MDGFETRKPARERRTVLPPARGVAGGRPAMPGYGAGRAPGFPVGHRPLAERAIRYVTLLGPPDGHSVAAVRDASVDTAPPPRSKRPPAWRQGAKTAAREAFPCRRHPGSLCAPDSWRHGSGEYTCGPLRRYLPQGSDASRPSREELKAVVPDAIHGRAPR</sequence>
<feature type="region of interest" description="Disordered" evidence="1">
    <location>
        <begin position="71"/>
        <end position="98"/>
    </location>
</feature>
<protein>
    <submittedName>
        <fullName evidence="2">Uncharacterized protein</fullName>
    </submittedName>
</protein>
<organism evidence="2 3">
    <name type="scientific">Marinactinospora thermotolerans DSM 45154</name>
    <dbReference type="NCBI Taxonomy" id="1122192"/>
    <lineage>
        <taxon>Bacteria</taxon>
        <taxon>Bacillati</taxon>
        <taxon>Actinomycetota</taxon>
        <taxon>Actinomycetes</taxon>
        <taxon>Streptosporangiales</taxon>
        <taxon>Nocardiopsidaceae</taxon>
        <taxon>Marinactinospora</taxon>
    </lineage>
</organism>
<dbReference type="EMBL" id="FUWS01000003">
    <property type="protein sequence ID" value="SJZ78820.1"/>
    <property type="molecule type" value="Genomic_DNA"/>
</dbReference>
<feature type="region of interest" description="Disordered" evidence="1">
    <location>
        <begin position="1"/>
        <end position="38"/>
    </location>
</feature>
<accession>A0A1T4NHR5</accession>
<evidence type="ECO:0000313" key="3">
    <source>
        <dbReference type="Proteomes" id="UP000190637"/>
    </source>
</evidence>
<feature type="region of interest" description="Disordered" evidence="1">
    <location>
        <begin position="114"/>
        <end position="160"/>
    </location>
</feature>
<reference evidence="2 3" key="1">
    <citation type="submission" date="2017-02" db="EMBL/GenBank/DDBJ databases">
        <authorList>
            <person name="Peterson S.W."/>
        </authorList>
    </citation>
    <scope>NUCLEOTIDE SEQUENCE [LARGE SCALE GENOMIC DNA]</scope>
    <source>
        <strain evidence="2 3">DSM 45154</strain>
    </source>
</reference>
<name>A0A1T4NHR5_9ACTN</name>
<proteinExistence type="predicted"/>